<dbReference type="Gene3D" id="3.40.50.1580">
    <property type="entry name" value="Nucleoside phosphorylase domain"/>
    <property type="match status" value="1"/>
</dbReference>
<name>A0A0F6TC36_9CORY</name>
<reference evidence="2 3" key="1">
    <citation type="journal article" date="2015" name="Genome Announc.">
        <title>Complete Genome Sequence of Corynebacterium camporealensis DSM 44610, Isolated from the Milk of a Manchega Sheep with Subclinical Mastitis.</title>
        <authorList>
            <person name="Ruckert C."/>
            <person name="Albersmeier A."/>
            <person name="Winkler A."/>
            <person name="Tauch A."/>
        </authorList>
    </citation>
    <scope>NUCLEOTIDE SEQUENCE [LARGE SCALE GENOMIC DNA]</scope>
    <source>
        <strain evidence="2 3">DSM 44610</strain>
    </source>
</reference>
<dbReference type="PANTHER" id="PTHR46832:SF1">
    <property type="entry name" value="5'-METHYLTHIOADENOSINE_S-ADENOSYLHOMOCYSTEINE NUCLEOSIDASE"/>
    <property type="match status" value="1"/>
</dbReference>
<accession>A0A0F6TC36</accession>
<dbReference type="InterPro" id="IPR035994">
    <property type="entry name" value="Nucleoside_phosphorylase_sf"/>
</dbReference>
<dbReference type="RefSeq" id="WP_035106396.1">
    <property type="nucleotide sequence ID" value="NZ_CP011311.1"/>
</dbReference>
<protein>
    <submittedName>
        <fullName evidence="2">Nucleoside phosphorylase</fullName>
        <ecNumber evidence="2">3.2.2.9</ecNumber>
    </submittedName>
</protein>
<gene>
    <name evidence="2" type="ORF">UL81_10500</name>
</gene>
<dbReference type="OrthoDB" id="3852236at2"/>
<organism evidence="2 3">
    <name type="scientific">Corynebacterium camporealensis</name>
    <dbReference type="NCBI Taxonomy" id="161896"/>
    <lineage>
        <taxon>Bacteria</taxon>
        <taxon>Bacillati</taxon>
        <taxon>Actinomycetota</taxon>
        <taxon>Actinomycetes</taxon>
        <taxon>Mycobacteriales</taxon>
        <taxon>Corynebacteriaceae</taxon>
        <taxon>Corynebacterium</taxon>
    </lineage>
</organism>
<dbReference type="EC" id="3.2.2.9" evidence="2"/>
<dbReference type="GO" id="GO:0019284">
    <property type="term" value="P:L-methionine salvage from S-adenosylmethionine"/>
    <property type="evidence" value="ECO:0007669"/>
    <property type="project" value="TreeGrafter"/>
</dbReference>
<dbReference type="PATRIC" id="fig|161896.4.peg.2048"/>
<dbReference type="GO" id="GO:0008782">
    <property type="term" value="F:adenosylhomocysteine nucleosidase activity"/>
    <property type="evidence" value="ECO:0007669"/>
    <property type="project" value="UniProtKB-EC"/>
</dbReference>
<dbReference type="AlphaFoldDB" id="A0A0F6TC36"/>
<proteinExistence type="predicted"/>
<dbReference type="GO" id="GO:0005829">
    <property type="term" value="C:cytosol"/>
    <property type="evidence" value="ECO:0007669"/>
    <property type="project" value="TreeGrafter"/>
</dbReference>
<keyword evidence="2" id="KW-0378">Hydrolase</keyword>
<dbReference type="Pfam" id="PF01048">
    <property type="entry name" value="PNP_UDP_1"/>
    <property type="match status" value="1"/>
</dbReference>
<dbReference type="InterPro" id="IPR000845">
    <property type="entry name" value="Nucleoside_phosphorylase_d"/>
</dbReference>
<keyword evidence="3" id="KW-1185">Reference proteome</keyword>
<dbReference type="NCBIfam" id="NF004168">
    <property type="entry name" value="PRK05634.1"/>
    <property type="match status" value="1"/>
</dbReference>
<feature type="domain" description="Nucleoside phosphorylase" evidence="1">
    <location>
        <begin position="113"/>
        <end position="184"/>
    </location>
</feature>
<sequence>MVSASRILFVAAVDKEVAALPDDADVLVTGIGTVPAAMAVTEYLATARERGELPDRVVNVGTVGALRDGLDGVYEVTSVRKHDFQLQILTDISRYLLPAVIELETSGKLPTETLATGDMFVSDSTLRDALAQHSGLCDMEGYAIAVACQRFNVPVTLLKQVSDPANETSVGAWDPALGRAATELHEACVELGFLKE</sequence>
<dbReference type="Proteomes" id="UP000033566">
    <property type="component" value="Chromosome"/>
</dbReference>
<dbReference type="GO" id="GO:0008930">
    <property type="term" value="F:methylthioadenosine nucleosidase activity"/>
    <property type="evidence" value="ECO:0007669"/>
    <property type="project" value="TreeGrafter"/>
</dbReference>
<dbReference type="EMBL" id="CP011311">
    <property type="protein sequence ID" value="AKE40034.1"/>
    <property type="molecule type" value="Genomic_DNA"/>
</dbReference>
<dbReference type="GO" id="GO:0009116">
    <property type="term" value="P:nucleoside metabolic process"/>
    <property type="evidence" value="ECO:0007669"/>
    <property type="project" value="InterPro"/>
</dbReference>
<keyword evidence="2" id="KW-0326">Glycosidase</keyword>
<dbReference type="STRING" id="161896.UL81_10500"/>
<dbReference type="SUPFAM" id="SSF53167">
    <property type="entry name" value="Purine and uridine phosphorylases"/>
    <property type="match status" value="1"/>
</dbReference>
<evidence type="ECO:0000313" key="2">
    <source>
        <dbReference type="EMBL" id="AKE40034.1"/>
    </source>
</evidence>
<dbReference type="KEGG" id="ccj:UL81_10500"/>
<evidence type="ECO:0000259" key="1">
    <source>
        <dbReference type="Pfam" id="PF01048"/>
    </source>
</evidence>
<dbReference type="HOGENOM" id="CLU_107471_1_0_11"/>
<evidence type="ECO:0000313" key="3">
    <source>
        <dbReference type="Proteomes" id="UP000033566"/>
    </source>
</evidence>
<dbReference type="PANTHER" id="PTHR46832">
    <property type="entry name" value="5'-METHYLTHIOADENOSINE/S-ADENOSYLHOMOCYSTEINE NUCLEOSIDASE"/>
    <property type="match status" value="1"/>
</dbReference>